<dbReference type="GO" id="GO:0000155">
    <property type="term" value="F:phosphorelay sensor kinase activity"/>
    <property type="evidence" value="ECO:0007669"/>
    <property type="project" value="InterPro"/>
</dbReference>
<dbReference type="SUPFAM" id="SSF52172">
    <property type="entry name" value="CheY-like"/>
    <property type="match status" value="1"/>
</dbReference>
<dbReference type="Pfam" id="PF00072">
    <property type="entry name" value="Response_reg"/>
    <property type="match status" value="1"/>
</dbReference>
<dbReference type="PANTHER" id="PTHR45339:SF1">
    <property type="entry name" value="HYBRID SIGNAL TRANSDUCTION HISTIDINE KINASE J"/>
    <property type="match status" value="1"/>
</dbReference>
<dbReference type="AlphaFoldDB" id="A0A2T2YCC4"/>
<dbReference type="Gene3D" id="3.30.450.20">
    <property type="entry name" value="PAS domain"/>
    <property type="match status" value="1"/>
</dbReference>
<feature type="domain" description="Histidine kinase" evidence="14">
    <location>
        <begin position="211"/>
        <end position="432"/>
    </location>
</feature>
<dbReference type="CDD" id="cd00082">
    <property type="entry name" value="HisKA"/>
    <property type="match status" value="1"/>
</dbReference>
<sequence>MKKIELQFKINYVKVLNDRIEEITTLIAEVANGNFDYKMDASETGDELDAVIAGVSMLGQELKNSTVSRDFMQSIYQGVVDMLLILNTDFTIRNVNEAVEELLGYSEAELTGIPFSSFVQHSDNSSLPVLMEKFKHQGKVLNEELMFTTKQDIKIPASCSFSFLKNNAKEVEGILIIAKDISKLKQTEKELIEAKNKAEAANEAKSNFLSTMSHEIRTPMNAVIGFTSLLLNNDPRPDQQEYLKVLKFSADNLLTLINDILDFSKIEAGKIEFEKIDFDLKKLITKISGPLQQIAIEKGLQLKLLLDQDLPSSLVGDPVRLSQILTNLISNAVKFTKTGRVTISAAVKDQNETHTTIDFRVNDTGIGIPADKLDLIFESFTQAKSDTTREFGGSGLGLTIIKHLLKLQGSEIFVESQVGKGSTFYFSLTFENSNQQLSPDSKELLVSAPKSLKGIRLLIAEDNQINIFLVKQFLNQWEIEFDIAENGLIALDLVKSKDYNLVLMDLQMPEQDGYDTTLAIRRLEGEKYQKLPIIALTASAMLDIQDRAFQVGMNDYLSKPFNPDELYKRIVKYSFPV</sequence>
<dbReference type="PROSITE" id="PS50112">
    <property type="entry name" value="PAS"/>
    <property type="match status" value="1"/>
</dbReference>
<evidence type="ECO:0000259" key="16">
    <source>
        <dbReference type="PROSITE" id="PS50112"/>
    </source>
</evidence>
<dbReference type="EC" id="2.7.13.3" evidence="3"/>
<dbReference type="PROSITE" id="PS50110">
    <property type="entry name" value="RESPONSE_REGULATORY"/>
    <property type="match status" value="1"/>
</dbReference>
<dbReference type="NCBIfam" id="TIGR00229">
    <property type="entry name" value="sensory_box"/>
    <property type="match status" value="1"/>
</dbReference>
<dbReference type="PROSITE" id="PS50109">
    <property type="entry name" value="HIS_KIN"/>
    <property type="match status" value="1"/>
</dbReference>
<dbReference type="CDD" id="cd17546">
    <property type="entry name" value="REC_hyHK_CKI1_RcsC-like"/>
    <property type="match status" value="1"/>
</dbReference>
<feature type="modified residue" description="4-aspartylphosphate" evidence="12">
    <location>
        <position position="505"/>
    </location>
</feature>
<dbReference type="SMART" id="SM00388">
    <property type="entry name" value="HisKA"/>
    <property type="match status" value="1"/>
</dbReference>
<dbReference type="SUPFAM" id="SSF55874">
    <property type="entry name" value="ATPase domain of HSP90 chaperone/DNA topoisomerase II/histidine kinase"/>
    <property type="match status" value="1"/>
</dbReference>
<dbReference type="InterPro" id="IPR005467">
    <property type="entry name" value="His_kinase_dom"/>
</dbReference>
<dbReference type="GO" id="GO:0005524">
    <property type="term" value="F:ATP binding"/>
    <property type="evidence" value="ECO:0007669"/>
    <property type="project" value="UniProtKB-KW"/>
</dbReference>
<keyword evidence="5" id="KW-0808">Transferase</keyword>
<evidence type="ECO:0000256" key="5">
    <source>
        <dbReference type="ARBA" id="ARBA00022679"/>
    </source>
</evidence>
<gene>
    <name evidence="17" type="ORF">AHMF7605_06130</name>
</gene>
<dbReference type="Gene3D" id="1.10.287.130">
    <property type="match status" value="1"/>
</dbReference>
<dbReference type="FunFam" id="1.10.287.130:FF:000038">
    <property type="entry name" value="Sensory transduction histidine kinase"/>
    <property type="match status" value="1"/>
</dbReference>
<evidence type="ECO:0000256" key="12">
    <source>
        <dbReference type="PROSITE-ProRule" id="PRU00169"/>
    </source>
</evidence>
<dbReference type="InterPro" id="IPR000014">
    <property type="entry name" value="PAS"/>
</dbReference>
<feature type="domain" description="PAS" evidence="16">
    <location>
        <begin position="68"/>
        <end position="112"/>
    </location>
</feature>
<keyword evidence="9" id="KW-0902">Two-component regulatory system</keyword>
<keyword evidence="11" id="KW-0131">Cell cycle</keyword>
<dbReference type="CDD" id="cd00130">
    <property type="entry name" value="PAS"/>
    <property type="match status" value="1"/>
</dbReference>
<evidence type="ECO:0000256" key="10">
    <source>
        <dbReference type="ARBA" id="ARBA00023136"/>
    </source>
</evidence>
<keyword evidence="18" id="KW-1185">Reference proteome</keyword>
<dbReference type="FunFam" id="3.30.565.10:FF:000010">
    <property type="entry name" value="Sensor histidine kinase RcsC"/>
    <property type="match status" value="1"/>
</dbReference>
<evidence type="ECO:0000313" key="18">
    <source>
        <dbReference type="Proteomes" id="UP000240357"/>
    </source>
</evidence>
<keyword evidence="4 12" id="KW-0597">Phosphoprotein</keyword>
<comment type="subcellular location">
    <subcellularLocation>
        <location evidence="2">Membrane</location>
    </subcellularLocation>
</comment>
<comment type="catalytic activity">
    <reaction evidence="1">
        <text>ATP + protein L-histidine = ADP + protein N-phospho-L-histidine.</text>
        <dbReference type="EC" id="2.7.13.3"/>
    </reaction>
</comment>
<evidence type="ECO:0000256" key="6">
    <source>
        <dbReference type="ARBA" id="ARBA00022741"/>
    </source>
</evidence>
<feature type="coiled-coil region" evidence="13">
    <location>
        <begin position="177"/>
        <end position="204"/>
    </location>
</feature>
<dbReference type="InterPro" id="IPR036890">
    <property type="entry name" value="HATPase_C_sf"/>
</dbReference>
<dbReference type="InterPro" id="IPR036097">
    <property type="entry name" value="HisK_dim/P_sf"/>
</dbReference>
<evidence type="ECO:0000256" key="13">
    <source>
        <dbReference type="SAM" id="Coils"/>
    </source>
</evidence>
<dbReference type="InterPro" id="IPR003594">
    <property type="entry name" value="HATPase_dom"/>
</dbReference>
<organism evidence="17 18">
    <name type="scientific">Adhaeribacter arboris</name>
    <dbReference type="NCBI Taxonomy" id="2072846"/>
    <lineage>
        <taxon>Bacteria</taxon>
        <taxon>Pseudomonadati</taxon>
        <taxon>Bacteroidota</taxon>
        <taxon>Cytophagia</taxon>
        <taxon>Cytophagales</taxon>
        <taxon>Hymenobacteraceae</taxon>
        <taxon>Adhaeribacter</taxon>
    </lineage>
</organism>
<evidence type="ECO:0000256" key="11">
    <source>
        <dbReference type="ARBA" id="ARBA00023306"/>
    </source>
</evidence>
<dbReference type="PRINTS" id="PR00344">
    <property type="entry name" value="BCTRLSENSOR"/>
</dbReference>
<dbReference type="SMART" id="SM00448">
    <property type="entry name" value="REC"/>
    <property type="match status" value="1"/>
</dbReference>
<dbReference type="SUPFAM" id="SSF55785">
    <property type="entry name" value="PYP-like sensor domain (PAS domain)"/>
    <property type="match status" value="1"/>
</dbReference>
<proteinExistence type="predicted"/>
<dbReference type="SMART" id="SM00091">
    <property type="entry name" value="PAS"/>
    <property type="match status" value="1"/>
</dbReference>
<keyword evidence="10" id="KW-0472">Membrane</keyword>
<keyword evidence="7 17" id="KW-0418">Kinase</keyword>
<dbReference type="InterPro" id="IPR035965">
    <property type="entry name" value="PAS-like_dom_sf"/>
</dbReference>
<dbReference type="InterPro" id="IPR003661">
    <property type="entry name" value="HisK_dim/P_dom"/>
</dbReference>
<dbReference type="GO" id="GO:0016020">
    <property type="term" value="C:membrane"/>
    <property type="evidence" value="ECO:0007669"/>
    <property type="project" value="UniProtKB-SubCell"/>
</dbReference>
<evidence type="ECO:0000256" key="9">
    <source>
        <dbReference type="ARBA" id="ARBA00023012"/>
    </source>
</evidence>
<dbReference type="RefSeq" id="WP_106927462.1">
    <property type="nucleotide sequence ID" value="NZ_PYFT01000001.1"/>
</dbReference>
<reference evidence="17 18" key="1">
    <citation type="submission" date="2018-03" db="EMBL/GenBank/DDBJ databases">
        <title>Adhaeribacter sp. HMF7605 Genome sequencing and assembly.</title>
        <authorList>
            <person name="Kang H."/>
            <person name="Kang J."/>
            <person name="Cha I."/>
            <person name="Kim H."/>
            <person name="Joh K."/>
        </authorList>
    </citation>
    <scope>NUCLEOTIDE SEQUENCE [LARGE SCALE GENOMIC DNA]</scope>
    <source>
        <strain evidence="17 18">HMF7605</strain>
    </source>
</reference>
<dbReference type="OrthoDB" id="9797097at2"/>
<keyword evidence="13" id="KW-0175">Coiled coil</keyword>
<dbReference type="InterPro" id="IPR001789">
    <property type="entry name" value="Sig_transdc_resp-reg_receiver"/>
</dbReference>
<evidence type="ECO:0000256" key="3">
    <source>
        <dbReference type="ARBA" id="ARBA00012438"/>
    </source>
</evidence>
<dbReference type="Gene3D" id="3.30.565.10">
    <property type="entry name" value="Histidine kinase-like ATPase, C-terminal domain"/>
    <property type="match status" value="1"/>
</dbReference>
<accession>A0A2T2YCC4</accession>
<evidence type="ECO:0000256" key="2">
    <source>
        <dbReference type="ARBA" id="ARBA00004370"/>
    </source>
</evidence>
<dbReference type="InterPro" id="IPR011006">
    <property type="entry name" value="CheY-like_superfamily"/>
</dbReference>
<evidence type="ECO:0000259" key="14">
    <source>
        <dbReference type="PROSITE" id="PS50109"/>
    </source>
</evidence>
<dbReference type="Pfam" id="PF00512">
    <property type="entry name" value="HisKA"/>
    <property type="match status" value="1"/>
</dbReference>
<evidence type="ECO:0000256" key="8">
    <source>
        <dbReference type="ARBA" id="ARBA00022840"/>
    </source>
</evidence>
<dbReference type="Pfam" id="PF02518">
    <property type="entry name" value="HATPase_c"/>
    <property type="match status" value="1"/>
</dbReference>
<comment type="caution">
    <text evidence="17">The sequence shown here is derived from an EMBL/GenBank/DDBJ whole genome shotgun (WGS) entry which is preliminary data.</text>
</comment>
<name>A0A2T2YCC4_9BACT</name>
<keyword evidence="6" id="KW-0547">Nucleotide-binding</keyword>
<dbReference type="Proteomes" id="UP000240357">
    <property type="component" value="Unassembled WGS sequence"/>
</dbReference>
<evidence type="ECO:0000256" key="4">
    <source>
        <dbReference type="ARBA" id="ARBA00022553"/>
    </source>
</evidence>
<protein>
    <recommendedName>
        <fullName evidence="3">histidine kinase</fullName>
        <ecNumber evidence="3">2.7.13.3</ecNumber>
    </recommendedName>
</protein>
<evidence type="ECO:0000256" key="1">
    <source>
        <dbReference type="ARBA" id="ARBA00000085"/>
    </source>
</evidence>
<dbReference type="InterPro" id="IPR004358">
    <property type="entry name" value="Sig_transdc_His_kin-like_C"/>
</dbReference>
<keyword evidence="8" id="KW-0067">ATP-binding</keyword>
<dbReference type="CDD" id="cd16922">
    <property type="entry name" value="HATPase_EvgS-ArcB-TorS-like"/>
    <property type="match status" value="1"/>
</dbReference>
<evidence type="ECO:0000259" key="15">
    <source>
        <dbReference type="PROSITE" id="PS50110"/>
    </source>
</evidence>
<evidence type="ECO:0000313" key="17">
    <source>
        <dbReference type="EMBL" id="PSR53136.1"/>
    </source>
</evidence>
<dbReference type="Gene3D" id="3.40.50.2300">
    <property type="match status" value="1"/>
</dbReference>
<evidence type="ECO:0000256" key="7">
    <source>
        <dbReference type="ARBA" id="ARBA00022777"/>
    </source>
</evidence>
<dbReference type="SUPFAM" id="SSF47384">
    <property type="entry name" value="Homodimeric domain of signal transducing histidine kinase"/>
    <property type="match status" value="1"/>
</dbReference>
<feature type="domain" description="Response regulatory" evidence="15">
    <location>
        <begin position="456"/>
        <end position="574"/>
    </location>
</feature>
<dbReference type="PANTHER" id="PTHR45339">
    <property type="entry name" value="HYBRID SIGNAL TRANSDUCTION HISTIDINE KINASE J"/>
    <property type="match status" value="1"/>
</dbReference>
<dbReference type="Pfam" id="PF13426">
    <property type="entry name" value="PAS_9"/>
    <property type="match status" value="1"/>
</dbReference>
<dbReference type="EMBL" id="PYFT01000001">
    <property type="protein sequence ID" value="PSR53136.1"/>
    <property type="molecule type" value="Genomic_DNA"/>
</dbReference>
<dbReference type="SMART" id="SM00387">
    <property type="entry name" value="HATPase_c"/>
    <property type="match status" value="1"/>
</dbReference>